<evidence type="ECO:0000313" key="4">
    <source>
        <dbReference type="EMBL" id="KAK3358517.1"/>
    </source>
</evidence>
<reference evidence="4" key="2">
    <citation type="submission" date="2023-06" db="EMBL/GenBank/DDBJ databases">
        <authorList>
            <consortium name="Lawrence Berkeley National Laboratory"/>
            <person name="Haridas S."/>
            <person name="Hensen N."/>
            <person name="Bonometti L."/>
            <person name="Westerberg I."/>
            <person name="Brannstrom I.O."/>
            <person name="Guillou S."/>
            <person name="Cros-Aarteil S."/>
            <person name="Calhoun S."/>
            <person name="Kuo A."/>
            <person name="Mondo S."/>
            <person name="Pangilinan J."/>
            <person name="Riley R."/>
            <person name="Labutti K."/>
            <person name="Andreopoulos B."/>
            <person name="Lipzen A."/>
            <person name="Chen C."/>
            <person name="Yanf M."/>
            <person name="Daum C."/>
            <person name="Ng V."/>
            <person name="Clum A."/>
            <person name="Steindorff A."/>
            <person name="Ohm R."/>
            <person name="Martin F."/>
            <person name="Silar P."/>
            <person name="Natvig D."/>
            <person name="Lalanne C."/>
            <person name="Gautier V."/>
            <person name="Ament-Velasquez S.L."/>
            <person name="Kruys A."/>
            <person name="Hutchinson M.I."/>
            <person name="Powell A.J."/>
            <person name="Barry K."/>
            <person name="Miller A.N."/>
            <person name="Grigoriev I.V."/>
            <person name="Debuchy R."/>
            <person name="Gladieux P."/>
            <person name="Thoren M.H."/>
            <person name="Johannesson H."/>
        </authorList>
    </citation>
    <scope>NUCLEOTIDE SEQUENCE</scope>
    <source>
        <strain evidence="4">CBS 958.72</strain>
    </source>
</reference>
<dbReference type="PROSITE" id="PS51387">
    <property type="entry name" value="FAD_PCMH"/>
    <property type="match status" value="1"/>
</dbReference>
<dbReference type="InterPro" id="IPR001214">
    <property type="entry name" value="SET_dom"/>
</dbReference>
<name>A0AAE0JT64_9PEZI</name>
<evidence type="ECO:0000259" key="3">
    <source>
        <dbReference type="PROSITE" id="PS51387"/>
    </source>
</evidence>
<dbReference type="SUPFAM" id="SSF82199">
    <property type="entry name" value="SET domain"/>
    <property type="match status" value="1"/>
</dbReference>
<dbReference type="Gene3D" id="3.30.465.10">
    <property type="match status" value="2"/>
</dbReference>
<organism evidence="4 5">
    <name type="scientific">Lasiosphaeria ovina</name>
    <dbReference type="NCBI Taxonomy" id="92902"/>
    <lineage>
        <taxon>Eukaryota</taxon>
        <taxon>Fungi</taxon>
        <taxon>Dikarya</taxon>
        <taxon>Ascomycota</taxon>
        <taxon>Pezizomycotina</taxon>
        <taxon>Sordariomycetes</taxon>
        <taxon>Sordariomycetidae</taxon>
        <taxon>Sordariales</taxon>
        <taxon>Lasiosphaeriaceae</taxon>
        <taxon>Lasiosphaeria</taxon>
    </lineage>
</organism>
<dbReference type="InterPro" id="IPR006094">
    <property type="entry name" value="Oxid_FAD_bind_N"/>
</dbReference>
<dbReference type="AlphaFoldDB" id="A0AAE0JT64"/>
<dbReference type="InterPro" id="IPR016166">
    <property type="entry name" value="FAD-bd_PCMH"/>
</dbReference>
<dbReference type="GO" id="GO:0016491">
    <property type="term" value="F:oxidoreductase activity"/>
    <property type="evidence" value="ECO:0007669"/>
    <property type="project" value="UniProtKB-KW"/>
</dbReference>
<dbReference type="Gene3D" id="2.170.270.10">
    <property type="entry name" value="SET domain"/>
    <property type="match status" value="1"/>
</dbReference>
<comment type="similarity">
    <text evidence="1">Belongs to the oxygen-dependent FAD-linked oxidoreductase family.</text>
</comment>
<dbReference type="Proteomes" id="UP001287356">
    <property type="component" value="Unassembled WGS sequence"/>
</dbReference>
<sequence>MIDIPAILVGTEFLGQVRPHHRRRMVKQAISQLPERTRNKIYKLSSATGEYPIDGILGQNSNSVLLGDGQIHVGLFTEVARINHSCRPNAYFRFSERMLTMEVVAYHNIEAGEEIEMSYVPITETREDRRKYLKENWGFDCTCELCRATDLDIGDSESRRRRMKELKDSVLYARKEGFFQDAVNMAEEWLMFSEWERLPPLMPEYYDTLTELYLLNGDIVNATRYGRMALDGWAKFGSVDDESLERSRVGLSNLSERSKNHLQLTEQEIHNFKAIEFASAPASETEKTNLRCKNFPGDGAWPTETEWSQFNSSVGGALLKPVPPASVCYHNSPAFNEAACNFLLNNASRTAFYLDDPVTIFNYWAQGNTCLPAENPTGNCTQGGYPVYVVNATSVKQVQAAVNFARNRNIRLVIKNTGHESVGRNAGAGSLSIWTHYLKTFEFLPEYKQPGGNYHGPAARVGAGLQAWEAFRQALKLNITLTAASCVTVGSYGGWISGGGHSPLSSKFGLGVDQVLSIQAVTADGRYITADPQTNQDMFFALRGGGGGTYGVITSVIVKAHPPINLTIASFTFTLGGSLSTEPGPSVTITDKDTFWKGFNTVFQFGITTVDAGGYLWTFGIPITNVSVQMQVQVQMPGQTPTETAAFVKPLLTSLNMIGIPVAITSPTTIVYSNQTGPISGGPGNGRFASRLFPRRAYQSPTLFNAAMAAARAAIEGGYLFHGLNMAPTLRAAGFPAPAGVNPVWRETVMHADMFDPTSLSSATPAEAEAAHTRLNTFMAPLREATPGGGAYLNEADLEEPNWQQSFFGTNYERLLEIKRLRDPWQVFWAPATVGSEDWIVTTPNQVPSQNGRLCRVSGEL</sequence>
<gene>
    <name evidence="4" type="ORF">B0T24DRAFT_660658</name>
</gene>
<dbReference type="EMBL" id="JAULSN010000015">
    <property type="protein sequence ID" value="KAK3358517.1"/>
    <property type="molecule type" value="Genomic_DNA"/>
</dbReference>
<dbReference type="CDD" id="cd20071">
    <property type="entry name" value="SET_SMYD"/>
    <property type="match status" value="1"/>
</dbReference>
<evidence type="ECO:0000256" key="1">
    <source>
        <dbReference type="ARBA" id="ARBA00005466"/>
    </source>
</evidence>
<evidence type="ECO:0000313" key="5">
    <source>
        <dbReference type="Proteomes" id="UP001287356"/>
    </source>
</evidence>
<feature type="domain" description="FAD-binding PCMH-type" evidence="3">
    <location>
        <begin position="382"/>
        <end position="563"/>
    </location>
</feature>
<dbReference type="InterPro" id="IPR050432">
    <property type="entry name" value="FAD-linked_Oxidoreductases_BP"/>
</dbReference>
<reference evidence="4" key="1">
    <citation type="journal article" date="2023" name="Mol. Phylogenet. Evol.">
        <title>Genome-scale phylogeny and comparative genomics of the fungal order Sordariales.</title>
        <authorList>
            <person name="Hensen N."/>
            <person name="Bonometti L."/>
            <person name="Westerberg I."/>
            <person name="Brannstrom I.O."/>
            <person name="Guillou S."/>
            <person name="Cros-Aarteil S."/>
            <person name="Calhoun S."/>
            <person name="Haridas S."/>
            <person name="Kuo A."/>
            <person name="Mondo S."/>
            <person name="Pangilinan J."/>
            <person name="Riley R."/>
            <person name="LaButti K."/>
            <person name="Andreopoulos B."/>
            <person name="Lipzen A."/>
            <person name="Chen C."/>
            <person name="Yan M."/>
            <person name="Daum C."/>
            <person name="Ng V."/>
            <person name="Clum A."/>
            <person name="Steindorff A."/>
            <person name="Ohm R.A."/>
            <person name="Martin F."/>
            <person name="Silar P."/>
            <person name="Natvig D.O."/>
            <person name="Lalanne C."/>
            <person name="Gautier V."/>
            <person name="Ament-Velasquez S.L."/>
            <person name="Kruys A."/>
            <person name="Hutchinson M.I."/>
            <person name="Powell A.J."/>
            <person name="Barry K."/>
            <person name="Miller A.N."/>
            <person name="Grigoriev I.V."/>
            <person name="Debuchy R."/>
            <person name="Gladieux P."/>
            <person name="Hiltunen Thoren M."/>
            <person name="Johannesson H."/>
        </authorList>
    </citation>
    <scope>NUCLEOTIDE SEQUENCE</scope>
    <source>
        <strain evidence="4">CBS 958.72</strain>
    </source>
</reference>
<dbReference type="PANTHER" id="PTHR13878">
    <property type="entry name" value="GULONOLACTONE OXIDASE"/>
    <property type="match status" value="1"/>
</dbReference>
<accession>A0AAE0JT64</accession>
<dbReference type="InterPro" id="IPR016169">
    <property type="entry name" value="FAD-bd_PCMH_sub2"/>
</dbReference>
<proteinExistence type="inferred from homology"/>
<dbReference type="PANTHER" id="PTHR13878:SF91">
    <property type="entry name" value="FAD BINDING DOMAIN PROTEIN (AFU_ORTHOLOGUE AFUA_6G12070)-RELATED"/>
    <property type="match status" value="1"/>
</dbReference>
<comment type="caution">
    <text evidence="4">The sequence shown here is derived from an EMBL/GenBank/DDBJ whole genome shotgun (WGS) entry which is preliminary data.</text>
</comment>
<dbReference type="InterPro" id="IPR012951">
    <property type="entry name" value="BBE"/>
</dbReference>
<protein>
    <recommendedName>
        <fullName evidence="3">FAD-binding PCMH-type domain-containing protein</fullName>
    </recommendedName>
</protein>
<dbReference type="InterPro" id="IPR036318">
    <property type="entry name" value="FAD-bd_PCMH-like_sf"/>
</dbReference>
<dbReference type="GO" id="GO:0071949">
    <property type="term" value="F:FAD binding"/>
    <property type="evidence" value="ECO:0007669"/>
    <property type="project" value="InterPro"/>
</dbReference>
<dbReference type="SUPFAM" id="SSF56176">
    <property type="entry name" value="FAD-binding/transporter-associated domain-like"/>
    <property type="match status" value="1"/>
</dbReference>
<evidence type="ECO:0000256" key="2">
    <source>
        <dbReference type="ARBA" id="ARBA00023002"/>
    </source>
</evidence>
<keyword evidence="5" id="KW-1185">Reference proteome</keyword>
<dbReference type="Pfam" id="PF00856">
    <property type="entry name" value="SET"/>
    <property type="match status" value="1"/>
</dbReference>
<dbReference type="Pfam" id="PF08031">
    <property type="entry name" value="BBE"/>
    <property type="match status" value="1"/>
</dbReference>
<dbReference type="Pfam" id="PF01565">
    <property type="entry name" value="FAD_binding_4"/>
    <property type="match status" value="1"/>
</dbReference>
<keyword evidence="2" id="KW-0560">Oxidoreductase</keyword>
<dbReference type="InterPro" id="IPR046341">
    <property type="entry name" value="SET_dom_sf"/>
</dbReference>